<accession>A0ABM8HXY5</accession>
<dbReference type="SUPFAM" id="SSF51182">
    <property type="entry name" value="RmlC-like cupins"/>
    <property type="match status" value="1"/>
</dbReference>
<reference evidence="3" key="1">
    <citation type="journal article" date="2022" name="Arch. Microbiol.">
        <title>Pseudodesulfovibrio sediminis sp. nov., a mesophilic and neutrophilic sulfate-reducing bacterium isolated from sediment of a brackish lake.</title>
        <authorList>
            <person name="Takahashi A."/>
            <person name="Kojima H."/>
            <person name="Watanabe M."/>
            <person name="Fukui M."/>
        </authorList>
    </citation>
    <scope>NUCLEOTIDE SEQUENCE</scope>
    <source>
        <strain evidence="3">SF6</strain>
    </source>
</reference>
<evidence type="ECO:0000259" key="2">
    <source>
        <dbReference type="Pfam" id="PF07883"/>
    </source>
</evidence>
<keyword evidence="3" id="KW-0413">Isomerase</keyword>
<dbReference type="GO" id="GO:0016853">
    <property type="term" value="F:isomerase activity"/>
    <property type="evidence" value="ECO:0007669"/>
    <property type="project" value="UniProtKB-KW"/>
</dbReference>
<feature type="region of interest" description="Disordered" evidence="1">
    <location>
        <begin position="99"/>
        <end position="119"/>
    </location>
</feature>
<dbReference type="Pfam" id="PF07883">
    <property type="entry name" value="Cupin_2"/>
    <property type="match status" value="1"/>
</dbReference>
<dbReference type="PANTHER" id="PTHR36114:SF1">
    <property type="entry name" value="16.7 KDA PROTEIN IN WHIE LOCUS"/>
    <property type="match status" value="1"/>
</dbReference>
<dbReference type="CDD" id="cd02226">
    <property type="entry name" value="cupin_YdbB-like"/>
    <property type="match status" value="1"/>
</dbReference>
<keyword evidence="4" id="KW-1185">Reference proteome</keyword>
<feature type="domain" description="Cupin type-2" evidence="2">
    <location>
        <begin position="38"/>
        <end position="96"/>
    </location>
</feature>
<dbReference type="EMBL" id="AP024485">
    <property type="protein sequence ID" value="BCS88232.1"/>
    <property type="molecule type" value="Genomic_DNA"/>
</dbReference>
<evidence type="ECO:0000256" key="1">
    <source>
        <dbReference type="SAM" id="MobiDB-lite"/>
    </source>
</evidence>
<dbReference type="InterPro" id="IPR014710">
    <property type="entry name" value="RmlC-like_jellyroll"/>
</dbReference>
<protein>
    <submittedName>
        <fullName evidence="3">Mannose-6-phosphate isomerase</fullName>
    </submittedName>
</protein>
<dbReference type="InterPro" id="IPR052044">
    <property type="entry name" value="PKS_Associated_Protein"/>
</dbReference>
<evidence type="ECO:0000313" key="3">
    <source>
        <dbReference type="EMBL" id="BCS88232.1"/>
    </source>
</evidence>
<evidence type="ECO:0000313" key="4">
    <source>
        <dbReference type="Proteomes" id="UP001053296"/>
    </source>
</evidence>
<proteinExistence type="predicted"/>
<dbReference type="Proteomes" id="UP001053296">
    <property type="component" value="Chromosome"/>
</dbReference>
<gene>
    <name evidence="3" type="ORF">PSDVSF_14740</name>
</gene>
<dbReference type="InterPro" id="IPR011051">
    <property type="entry name" value="RmlC_Cupin_sf"/>
</dbReference>
<dbReference type="Gene3D" id="2.60.120.10">
    <property type="entry name" value="Jelly Rolls"/>
    <property type="match status" value="1"/>
</dbReference>
<organism evidence="3 4">
    <name type="scientific">Pseudodesulfovibrio sediminis</name>
    <dbReference type="NCBI Taxonomy" id="2810563"/>
    <lineage>
        <taxon>Bacteria</taxon>
        <taxon>Pseudomonadati</taxon>
        <taxon>Thermodesulfobacteriota</taxon>
        <taxon>Desulfovibrionia</taxon>
        <taxon>Desulfovibrionales</taxon>
        <taxon>Desulfovibrionaceae</taxon>
    </lineage>
</organism>
<dbReference type="InterPro" id="IPR013096">
    <property type="entry name" value="Cupin_2"/>
</dbReference>
<feature type="compositionally biased region" description="Basic and acidic residues" evidence="1">
    <location>
        <begin position="109"/>
        <end position="119"/>
    </location>
</feature>
<dbReference type="PANTHER" id="PTHR36114">
    <property type="entry name" value="16.7 KDA PROTEIN IN WHIE LOCUS"/>
    <property type="match status" value="1"/>
</dbReference>
<dbReference type="RefSeq" id="WP_229595686.1">
    <property type="nucleotide sequence ID" value="NZ_AP024485.1"/>
</dbReference>
<sequence length="119" mass="13537">MPETINLADKFALFSEQWSPKLIGRVNDTDIKIVKIEGEFLWHSHQNEDEMFFVINGKMRMQFRDREVEVNPGECIIVPRGVEHMPVAETETQIMVIEPAGTVNTGGEASDRTRAPQPI</sequence>
<name>A0ABM8HXY5_9BACT</name>